<organism evidence="1">
    <name type="scientific">marine sediment metagenome</name>
    <dbReference type="NCBI Taxonomy" id="412755"/>
    <lineage>
        <taxon>unclassified sequences</taxon>
        <taxon>metagenomes</taxon>
        <taxon>ecological metagenomes</taxon>
    </lineage>
</organism>
<reference evidence="1" key="1">
    <citation type="journal article" date="2014" name="Front. Microbiol.">
        <title>High frequency of phylogenetically diverse reductive dehalogenase-homologous genes in deep subseafloor sedimentary metagenomes.</title>
        <authorList>
            <person name="Kawai M."/>
            <person name="Futagami T."/>
            <person name="Toyoda A."/>
            <person name="Takaki Y."/>
            <person name="Nishi S."/>
            <person name="Hori S."/>
            <person name="Arai W."/>
            <person name="Tsubouchi T."/>
            <person name="Morono Y."/>
            <person name="Uchiyama I."/>
            <person name="Ito T."/>
            <person name="Fujiyama A."/>
            <person name="Inagaki F."/>
            <person name="Takami H."/>
        </authorList>
    </citation>
    <scope>NUCLEOTIDE SEQUENCE</scope>
    <source>
        <strain evidence="1">Expedition CK06-06</strain>
    </source>
</reference>
<dbReference type="EMBL" id="BARU01049314">
    <property type="protein sequence ID" value="GAH92243.1"/>
    <property type="molecule type" value="Genomic_DNA"/>
</dbReference>
<feature type="non-terminal residue" evidence="1">
    <location>
        <position position="48"/>
    </location>
</feature>
<proteinExistence type="predicted"/>
<comment type="caution">
    <text evidence="1">The sequence shown here is derived from an EMBL/GenBank/DDBJ whole genome shotgun (WGS) entry which is preliminary data.</text>
</comment>
<sequence>YYETKEELERQAAEMGQKCFFCGWEITQIKSYLTSIGLVPAGRELGIR</sequence>
<feature type="non-terminal residue" evidence="1">
    <location>
        <position position="1"/>
    </location>
</feature>
<name>X1LDM3_9ZZZZ</name>
<accession>X1LDM3</accession>
<dbReference type="AlphaFoldDB" id="X1LDM3"/>
<protein>
    <submittedName>
        <fullName evidence="1">Uncharacterized protein</fullName>
    </submittedName>
</protein>
<evidence type="ECO:0000313" key="1">
    <source>
        <dbReference type="EMBL" id="GAH92243.1"/>
    </source>
</evidence>
<gene>
    <name evidence="1" type="ORF">S03H2_72690</name>
</gene>